<dbReference type="OrthoDB" id="2660939at2"/>
<dbReference type="InterPro" id="IPR023833">
    <property type="entry name" value="Signal_pept_SipW-depend-type"/>
</dbReference>
<dbReference type="EMBL" id="RBVX01000039">
    <property type="protein sequence ID" value="RSL30306.1"/>
    <property type="molecule type" value="Genomic_DNA"/>
</dbReference>
<comment type="caution">
    <text evidence="1">The sequence shown here is derived from an EMBL/GenBank/DDBJ whole genome shotgun (WGS) entry which is preliminary data.</text>
</comment>
<protein>
    <submittedName>
        <fullName evidence="1">Cell division protein FtsN</fullName>
    </submittedName>
</protein>
<keyword evidence="2" id="KW-1185">Reference proteome</keyword>
<dbReference type="AlphaFoldDB" id="A0A3R9P4T3"/>
<dbReference type="Proteomes" id="UP000275076">
    <property type="component" value="Unassembled WGS sequence"/>
</dbReference>
<accession>A0A3R9P4T3</accession>
<evidence type="ECO:0000313" key="1">
    <source>
        <dbReference type="EMBL" id="RSL30306.1"/>
    </source>
</evidence>
<dbReference type="GO" id="GO:0051301">
    <property type="term" value="P:cell division"/>
    <property type="evidence" value="ECO:0007669"/>
    <property type="project" value="UniProtKB-KW"/>
</dbReference>
<sequence>MGLKTKLGLGVSTAALGLSLIGGGTFAYFSDTAEADGTFSAGTVDLTAEPTQVIEVDNLKPGDWMIRSFDLENNGTIDIGSIKMDTSYSVDDVGGNNTEDFGEHIKVSFLYNDDKNDEVIHETTLADLQSQDPDVIEGNIFSGWFGEHGGLLEAGTSDNLDVMFEFVDNGEDQNEFQEDSLSLTWEFEAMQADGEER</sequence>
<dbReference type="NCBIfam" id="TIGR04088">
    <property type="entry name" value="cognate_SipW"/>
    <property type="match status" value="1"/>
</dbReference>
<proteinExistence type="predicted"/>
<name>A0A3R9P4T3_9BACI</name>
<dbReference type="RefSeq" id="WP_125560868.1">
    <property type="nucleotide sequence ID" value="NZ_RBVX01000039.1"/>
</dbReference>
<dbReference type="Pfam" id="PF12389">
    <property type="entry name" value="Peptidase_M73"/>
    <property type="match status" value="1"/>
</dbReference>
<organism evidence="1 2">
    <name type="scientific">Salibacterium salarium</name>
    <dbReference type="NCBI Taxonomy" id="284579"/>
    <lineage>
        <taxon>Bacteria</taxon>
        <taxon>Bacillati</taxon>
        <taxon>Bacillota</taxon>
        <taxon>Bacilli</taxon>
        <taxon>Bacillales</taxon>
        <taxon>Bacillaceae</taxon>
    </lineage>
</organism>
<keyword evidence="1" id="KW-0132">Cell division</keyword>
<reference evidence="1 2" key="1">
    <citation type="submission" date="2018-10" db="EMBL/GenBank/DDBJ databases">
        <title>Draft genome sequence of Bacillus salarius IM0101, isolated from a hypersaline soil in Inner Mongolia, China.</title>
        <authorList>
            <person name="Yamprayoonswat W."/>
            <person name="Boonvisut S."/>
            <person name="Jumpathong W."/>
            <person name="Sittihan S."/>
            <person name="Ruangsuj P."/>
            <person name="Wanthongcharoen S."/>
            <person name="Thongpramul N."/>
            <person name="Pimmason S."/>
            <person name="Yu B."/>
            <person name="Yasawong M."/>
        </authorList>
    </citation>
    <scope>NUCLEOTIDE SEQUENCE [LARGE SCALE GENOMIC DNA]</scope>
    <source>
        <strain evidence="1 2">IM0101</strain>
    </source>
</reference>
<dbReference type="InterPro" id="IPR022121">
    <property type="entry name" value="Peptidase_M73_camelysin"/>
</dbReference>
<evidence type="ECO:0000313" key="2">
    <source>
        <dbReference type="Proteomes" id="UP000275076"/>
    </source>
</evidence>
<gene>
    <name evidence="1" type="ORF">D7Z54_26705</name>
</gene>
<keyword evidence="1" id="KW-0131">Cell cycle</keyword>